<sequence>MVAATLPDGRPDPDLPFHALLGHFTVSVTVPPLRCRPEDLATIVDRLLAQLAPNRRVRLSPQAERTLARYPWPGNVPQLHEALEYAVHRRPVGEIRTEDLPSYCHTSKIRPLTPLETAERDAITAALHECGGNRQAAAHQLGLSRSSLYRKLHRYGITL</sequence>
<gene>
    <name evidence="6" type="primary">zraR_30</name>
    <name evidence="6" type="ORF">SDC9_148826</name>
</gene>
<dbReference type="PRINTS" id="PR01590">
    <property type="entry name" value="HTHFIS"/>
</dbReference>
<keyword evidence="4" id="KW-0804">Transcription</keyword>
<dbReference type="InterPro" id="IPR002197">
    <property type="entry name" value="HTH_Fis"/>
</dbReference>
<keyword evidence="3" id="KW-0805">Transcription regulation</keyword>
<accession>A0A645EJJ3</accession>
<evidence type="ECO:0000256" key="3">
    <source>
        <dbReference type="ARBA" id="ARBA00023015"/>
    </source>
</evidence>
<dbReference type="PANTHER" id="PTHR32071">
    <property type="entry name" value="TRANSCRIPTIONAL REGULATORY PROTEIN"/>
    <property type="match status" value="1"/>
</dbReference>
<proteinExistence type="predicted"/>
<dbReference type="GO" id="GO:0006355">
    <property type="term" value="P:regulation of DNA-templated transcription"/>
    <property type="evidence" value="ECO:0007669"/>
    <property type="project" value="InterPro"/>
</dbReference>
<comment type="caution">
    <text evidence="6">The sequence shown here is derived from an EMBL/GenBank/DDBJ whole genome shotgun (WGS) entry which is preliminary data.</text>
</comment>
<keyword evidence="2" id="KW-0067">ATP-binding</keyword>
<evidence type="ECO:0000259" key="5">
    <source>
        <dbReference type="PROSITE" id="PS50045"/>
    </source>
</evidence>
<keyword evidence="1" id="KW-0547">Nucleotide-binding</keyword>
<dbReference type="GO" id="GO:0005524">
    <property type="term" value="F:ATP binding"/>
    <property type="evidence" value="ECO:0007669"/>
    <property type="project" value="UniProtKB-KW"/>
</dbReference>
<feature type="domain" description="Sigma-54 factor interaction" evidence="5">
    <location>
        <begin position="26"/>
        <end position="88"/>
    </location>
</feature>
<dbReference type="PROSITE" id="PS50045">
    <property type="entry name" value="SIGMA54_INTERACT_4"/>
    <property type="match status" value="1"/>
</dbReference>
<protein>
    <submittedName>
        <fullName evidence="6">Transcriptional regulatory protein ZraR</fullName>
    </submittedName>
</protein>
<evidence type="ECO:0000256" key="1">
    <source>
        <dbReference type="ARBA" id="ARBA00022741"/>
    </source>
</evidence>
<dbReference type="SUPFAM" id="SSF46689">
    <property type="entry name" value="Homeodomain-like"/>
    <property type="match status" value="1"/>
</dbReference>
<dbReference type="InterPro" id="IPR027417">
    <property type="entry name" value="P-loop_NTPase"/>
</dbReference>
<dbReference type="Pfam" id="PF25601">
    <property type="entry name" value="AAA_lid_14"/>
    <property type="match status" value="1"/>
</dbReference>
<dbReference type="AlphaFoldDB" id="A0A645EJJ3"/>
<dbReference type="GO" id="GO:0043565">
    <property type="term" value="F:sequence-specific DNA binding"/>
    <property type="evidence" value="ECO:0007669"/>
    <property type="project" value="InterPro"/>
</dbReference>
<dbReference type="Pfam" id="PF02954">
    <property type="entry name" value="HTH_8"/>
    <property type="match status" value="1"/>
</dbReference>
<dbReference type="EMBL" id="VSSQ01047606">
    <property type="protein sequence ID" value="MPN01616.1"/>
    <property type="molecule type" value="Genomic_DNA"/>
</dbReference>
<dbReference type="InterPro" id="IPR009057">
    <property type="entry name" value="Homeodomain-like_sf"/>
</dbReference>
<name>A0A645EJJ3_9ZZZZ</name>
<evidence type="ECO:0000313" key="6">
    <source>
        <dbReference type="EMBL" id="MPN01616.1"/>
    </source>
</evidence>
<reference evidence="6" key="1">
    <citation type="submission" date="2019-08" db="EMBL/GenBank/DDBJ databases">
        <authorList>
            <person name="Kucharzyk K."/>
            <person name="Murdoch R.W."/>
            <person name="Higgins S."/>
            <person name="Loffler F."/>
        </authorList>
    </citation>
    <scope>NUCLEOTIDE SEQUENCE</scope>
</reference>
<dbReference type="InterPro" id="IPR058031">
    <property type="entry name" value="AAA_lid_NorR"/>
</dbReference>
<organism evidence="6">
    <name type="scientific">bioreactor metagenome</name>
    <dbReference type="NCBI Taxonomy" id="1076179"/>
    <lineage>
        <taxon>unclassified sequences</taxon>
        <taxon>metagenomes</taxon>
        <taxon>ecological metagenomes</taxon>
    </lineage>
</organism>
<evidence type="ECO:0000256" key="2">
    <source>
        <dbReference type="ARBA" id="ARBA00022840"/>
    </source>
</evidence>
<dbReference type="SUPFAM" id="SSF52540">
    <property type="entry name" value="P-loop containing nucleoside triphosphate hydrolases"/>
    <property type="match status" value="1"/>
</dbReference>
<dbReference type="Gene3D" id="1.10.10.60">
    <property type="entry name" value="Homeodomain-like"/>
    <property type="match status" value="1"/>
</dbReference>
<dbReference type="PANTHER" id="PTHR32071:SF122">
    <property type="entry name" value="SIGMA FACTOR"/>
    <property type="match status" value="1"/>
</dbReference>
<dbReference type="Gene3D" id="1.10.8.60">
    <property type="match status" value="1"/>
</dbReference>
<dbReference type="InterPro" id="IPR002078">
    <property type="entry name" value="Sigma_54_int"/>
</dbReference>
<evidence type="ECO:0000256" key="4">
    <source>
        <dbReference type="ARBA" id="ARBA00023163"/>
    </source>
</evidence>